<dbReference type="Gene3D" id="3.30.200.20">
    <property type="entry name" value="Phosphorylase Kinase, domain 1"/>
    <property type="match status" value="1"/>
</dbReference>
<feature type="domain" description="Protein kinase" evidence="11">
    <location>
        <begin position="136"/>
        <end position="253"/>
    </location>
</feature>
<proteinExistence type="predicted"/>
<evidence type="ECO:0000256" key="3">
    <source>
        <dbReference type="ARBA" id="ARBA00022679"/>
    </source>
</evidence>
<evidence type="ECO:0000256" key="6">
    <source>
        <dbReference type="ARBA" id="ARBA00022840"/>
    </source>
</evidence>
<dbReference type="EMBL" id="JRES01000164">
    <property type="protein sequence ID" value="KNC33706.1"/>
    <property type="molecule type" value="Genomic_DNA"/>
</dbReference>
<dbReference type="GO" id="GO:0004674">
    <property type="term" value="F:protein serine/threonine kinase activity"/>
    <property type="evidence" value="ECO:0007669"/>
    <property type="project" value="UniProtKB-KW"/>
</dbReference>
<dbReference type="GO" id="GO:0050684">
    <property type="term" value="P:regulation of mRNA processing"/>
    <property type="evidence" value="ECO:0007669"/>
    <property type="project" value="TreeGrafter"/>
</dbReference>
<comment type="caution">
    <text evidence="12">The sequence shown here is derived from an EMBL/GenBank/DDBJ whole genome shotgun (WGS) entry which is preliminary data.</text>
</comment>
<evidence type="ECO:0000256" key="8">
    <source>
        <dbReference type="ARBA" id="ARBA00048679"/>
    </source>
</evidence>
<dbReference type="EC" id="2.7.11.1" evidence="1"/>
<evidence type="ECO:0000256" key="5">
    <source>
        <dbReference type="ARBA" id="ARBA00022777"/>
    </source>
</evidence>
<keyword evidence="6 9" id="KW-0067">ATP-binding</keyword>
<dbReference type="PROSITE" id="PS50011">
    <property type="entry name" value="PROTEIN_KINASE_DOM"/>
    <property type="match status" value="1"/>
</dbReference>
<dbReference type="SUPFAM" id="SSF56112">
    <property type="entry name" value="Protein kinase-like (PK-like)"/>
    <property type="match status" value="1"/>
</dbReference>
<dbReference type="Gene3D" id="1.10.510.10">
    <property type="entry name" value="Transferase(Phosphotransferase) domain 1"/>
    <property type="match status" value="1"/>
</dbReference>
<evidence type="ECO:0000256" key="9">
    <source>
        <dbReference type="PROSITE-ProRule" id="PRU10141"/>
    </source>
</evidence>
<dbReference type="STRING" id="7375.A0A0L0CN44"/>
<sequence>MHNNMRSVLSPLEEGSSEYTQAQLPHFKHNSHVHQKIQTEVEIAKDSLFKANHSGIDNPEFETSPGFNPQLHGKTSELENQAKAYTHPVLFTPPVDQEEDDMADYEDVGEEEDIHDYKKGGYHPCKIGDTFKDGRYVVVRKLGWGYFSTVWLAKDTHNHDEFVAIKVVRSAQNYMETALDEVQLLKRIATADPSHPGRHFIVSLYDHFLHSGPNGEHICMVFEVLGENLLSLMKRYRYKGLPPKLMSYVNSII</sequence>
<reference evidence="12 13" key="1">
    <citation type="journal article" date="2015" name="Nat. Commun.">
        <title>Lucilia cuprina genome unlocks parasitic fly biology to underpin future interventions.</title>
        <authorList>
            <person name="Anstead C.A."/>
            <person name="Korhonen P.K."/>
            <person name="Young N.D."/>
            <person name="Hall R.S."/>
            <person name="Jex A.R."/>
            <person name="Murali S.C."/>
            <person name="Hughes D.S."/>
            <person name="Lee S.F."/>
            <person name="Perry T."/>
            <person name="Stroehlein A.J."/>
            <person name="Ansell B.R."/>
            <person name="Breugelmans B."/>
            <person name="Hofmann A."/>
            <person name="Qu J."/>
            <person name="Dugan S."/>
            <person name="Lee S.L."/>
            <person name="Chao H."/>
            <person name="Dinh H."/>
            <person name="Han Y."/>
            <person name="Doddapaneni H.V."/>
            <person name="Worley K.C."/>
            <person name="Muzny D.M."/>
            <person name="Ioannidis P."/>
            <person name="Waterhouse R.M."/>
            <person name="Zdobnov E.M."/>
            <person name="James P.J."/>
            <person name="Bagnall N.H."/>
            <person name="Kotze A.C."/>
            <person name="Gibbs R.A."/>
            <person name="Richards S."/>
            <person name="Batterham P."/>
            <person name="Gasser R.B."/>
        </authorList>
    </citation>
    <scope>NUCLEOTIDE SEQUENCE [LARGE SCALE GENOMIC DNA]</scope>
    <source>
        <strain evidence="12 13">LS</strain>
        <tissue evidence="12">Full body</tissue>
    </source>
</reference>
<name>A0A0L0CN44_LUCCU</name>
<dbReference type="GO" id="GO:0005524">
    <property type="term" value="F:ATP binding"/>
    <property type="evidence" value="ECO:0007669"/>
    <property type="project" value="UniProtKB-UniRule"/>
</dbReference>
<keyword evidence="4 9" id="KW-0547">Nucleotide-binding</keyword>
<dbReference type="PROSITE" id="PS00107">
    <property type="entry name" value="PROTEIN_KINASE_ATP"/>
    <property type="match status" value="1"/>
</dbReference>
<evidence type="ECO:0000313" key="13">
    <source>
        <dbReference type="Proteomes" id="UP000037069"/>
    </source>
</evidence>
<evidence type="ECO:0000256" key="2">
    <source>
        <dbReference type="ARBA" id="ARBA00022527"/>
    </source>
</evidence>
<dbReference type="PANTHER" id="PTHR47634:SF9">
    <property type="entry name" value="PROTEIN KINASE DOMAIN-CONTAINING PROTEIN-RELATED"/>
    <property type="match status" value="1"/>
</dbReference>
<evidence type="ECO:0000256" key="7">
    <source>
        <dbReference type="ARBA" id="ARBA00047899"/>
    </source>
</evidence>
<gene>
    <name evidence="12" type="ORF">FF38_11355</name>
</gene>
<dbReference type="InterPro" id="IPR000719">
    <property type="entry name" value="Prot_kinase_dom"/>
</dbReference>
<dbReference type="Proteomes" id="UP000037069">
    <property type="component" value="Unassembled WGS sequence"/>
</dbReference>
<evidence type="ECO:0000259" key="11">
    <source>
        <dbReference type="PROSITE" id="PS50011"/>
    </source>
</evidence>
<dbReference type="PANTHER" id="PTHR47634">
    <property type="entry name" value="PROTEIN KINASE DOMAIN-CONTAINING PROTEIN-RELATED"/>
    <property type="match status" value="1"/>
</dbReference>
<evidence type="ECO:0000313" key="12">
    <source>
        <dbReference type="EMBL" id="KNC33706.1"/>
    </source>
</evidence>
<dbReference type="InterPro" id="IPR011009">
    <property type="entry name" value="Kinase-like_dom_sf"/>
</dbReference>
<evidence type="ECO:0000256" key="1">
    <source>
        <dbReference type="ARBA" id="ARBA00012513"/>
    </source>
</evidence>
<dbReference type="FunFam" id="3.30.200.20:FF:000770">
    <property type="entry name" value="SRSF protein kinase 2"/>
    <property type="match status" value="1"/>
</dbReference>
<dbReference type="InterPro" id="IPR051334">
    <property type="entry name" value="SRPK"/>
</dbReference>
<comment type="catalytic activity">
    <reaction evidence="7">
        <text>L-threonyl-[protein] + ATP = O-phospho-L-threonyl-[protein] + ADP + H(+)</text>
        <dbReference type="Rhea" id="RHEA:46608"/>
        <dbReference type="Rhea" id="RHEA-COMP:11060"/>
        <dbReference type="Rhea" id="RHEA-COMP:11605"/>
        <dbReference type="ChEBI" id="CHEBI:15378"/>
        <dbReference type="ChEBI" id="CHEBI:30013"/>
        <dbReference type="ChEBI" id="CHEBI:30616"/>
        <dbReference type="ChEBI" id="CHEBI:61977"/>
        <dbReference type="ChEBI" id="CHEBI:456216"/>
        <dbReference type="EC" id="2.7.11.1"/>
    </reaction>
</comment>
<dbReference type="AlphaFoldDB" id="A0A0L0CN44"/>
<comment type="catalytic activity">
    <reaction evidence="8">
        <text>L-seryl-[protein] + ATP = O-phospho-L-seryl-[protein] + ADP + H(+)</text>
        <dbReference type="Rhea" id="RHEA:17989"/>
        <dbReference type="Rhea" id="RHEA-COMP:9863"/>
        <dbReference type="Rhea" id="RHEA-COMP:11604"/>
        <dbReference type="ChEBI" id="CHEBI:15378"/>
        <dbReference type="ChEBI" id="CHEBI:29999"/>
        <dbReference type="ChEBI" id="CHEBI:30616"/>
        <dbReference type="ChEBI" id="CHEBI:83421"/>
        <dbReference type="ChEBI" id="CHEBI:456216"/>
        <dbReference type="EC" id="2.7.11.1"/>
    </reaction>
</comment>
<keyword evidence="3" id="KW-0808">Transferase</keyword>
<protein>
    <recommendedName>
        <fullName evidence="1">non-specific serine/threonine protein kinase</fullName>
        <ecNumber evidence="1">2.7.11.1</ecNumber>
    </recommendedName>
</protein>
<dbReference type="InterPro" id="IPR017441">
    <property type="entry name" value="Protein_kinase_ATP_BS"/>
</dbReference>
<feature type="region of interest" description="Disordered" evidence="10">
    <location>
        <begin position="1"/>
        <end position="20"/>
    </location>
</feature>
<keyword evidence="2" id="KW-0723">Serine/threonine-protein kinase</keyword>
<dbReference type="GO" id="GO:0005737">
    <property type="term" value="C:cytoplasm"/>
    <property type="evidence" value="ECO:0007669"/>
    <property type="project" value="TreeGrafter"/>
</dbReference>
<dbReference type="GO" id="GO:0000245">
    <property type="term" value="P:spliceosomal complex assembly"/>
    <property type="evidence" value="ECO:0007669"/>
    <property type="project" value="TreeGrafter"/>
</dbReference>
<accession>A0A0L0CN44</accession>
<organism evidence="12 13">
    <name type="scientific">Lucilia cuprina</name>
    <name type="common">Green bottle fly</name>
    <name type="synonym">Australian sheep blowfly</name>
    <dbReference type="NCBI Taxonomy" id="7375"/>
    <lineage>
        <taxon>Eukaryota</taxon>
        <taxon>Metazoa</taxon>
        <taxon>Ecdysozoa</taxon>
        <taxon>Arthropoda</taxon>
        <taxon>Hexapoda</taxon>
        <taxon>Insecta</taxon>
        <taxon>Pterygota</taxon>
        <taxon>Neoptera</taxon>
        <taxon>Endopterygota</taxon>
        <taxon>Diptera</taxon>
        <taxon>Brachycera</taxon>
        <taxon>Muscomorpha</taxon>
        <taxon>Oestroidea</taxon>
        <taxon>Calliphoridae</taxon>
        <taxon>Luciliinae</taxon>
        <taxon>Lucilia</taxon>
    </lineage>
</organism>
<dbReference type="GO" id="GO:0005634">
    <property type="term" value="C:nucleus"/>
    <property type="evidence" value="ECO:0007669"/>
    <property type="project" value="TreeGrafter"/>
</dbReference>
<evidence type="ECO:0000256" key="4">
    <source>
        <dbReference type="ARBA" id="ARBA00022741"/>
    </source>
</evidence>
<dbReference type="OrthoDB" id="2649at2759"/>
<evidence type="ECO:0000256" key="10">
    <source>
        <dbReference type="SAM" id="MobiDB-lite"/>
    </source>
</evidence>
<keyword evidence="5" id="KW-0418">Kinase</keyword>
<keyword evidence="13" id="KW-1185">Reference proteome</keyword>
<feature type="binding site" evidence="9">
    <location>
        <position position="166"/>
    </location>
    <ligand>
        <name>ATP</name>
        <dbReference type="ChEBI" id="CHEBI:30616"/>
    </ligand>
</feature>